<accession>A0A2J5Q559</accession>
<evidence type="ECO:0000313" key="2">
    <source>
        <dbReference type="Proteomes" id="UP000234667"/>
    </source>
</evidence>
<protein>
    <submittedName>
        <fullName evidence="1">TerL protein</fullName>
    </submittedName>
</protein>
<evidence type="ECO:0000313" key="1">
    <source>
        <dbReference type="EMBL" id="PLO73228.1"/>
    </source>
</evidence>
<dbReference type="Gene3D" id="3.40.50.300">
    <property type="entry name" value="P-loop containing nucleotide triphosphate hydrolases"/>
    <property type="match status" value="1"/>
</dbReference>
<dbReference type="EMBL" id="PIDR01000115">
    <property type="protein sequence ID" value="PLO73228.1"/>
    <property type="molecule type" value="Genomic_DNA"/>
</dbReference>
<reference evidence="1 2" key="2">
    <citation type="submission" date="2018-01" db="EMBL/GenBank/DDBJ databases">
        <title>Genomic study of Klebsiella pneumoniae.</title>
        <authorList>
            <person name="Yang Y."/>
            <person name="Bicalho R."/>
        </authorList>
    </citation>
    <scope>NUCLEOTIDE SEQUENCE [LARGE SCALE GENOMIC DNA]</scope>
    <source>
        <strain evidence="1 2">A10</strain>
    </source>
</reference>
<sequence>MPLPFKFDFKNPDYNMVFEWRMERLQRIRQNPDVLPALRQFYRNDPAQFIIDWGMTTDPRNLDYGLPATIPFLLFPRQEEWINWIMERRSQLEHGLTEKSREMGLSWTSIGLACSLCLFNKEMVIGFGSRKEEYVDSTGDPKALFWKARKFVEMLPVEFRGAWTEKKHAPYMRVEFPETGAVIKGEAGDNIGRGDRTTLYFVDEAAFLQRPLLIDAALSQTTRCRIDLSSVNGMSNPFAQKRHSGKIPVFTFHWRSDPRKDDEWYRKECEKIDNPVIVAQELDLNYQASAEGILIPSEWVQAAVDAHVKLGIQPSGQRLGAMDVADEGKDKNGFSARYGFLLQDVKEWSGEGSDIYASVVKVFGYCDDFGLDEFRFDEDGLGAGARGDARVINELRQAERLGYITATPFRGSGSVFDPEDEAVPGDNGKPARLNKDMFANAKAQSWWHLRKLFRNTFRALQGMDYNPDQIISISSTMENKDRLLMELSQPTWSKNAVGKILVDKQPEGTKSPNLADSVMINYAPMDSSLDIWAKLAGA</sequence>
<name>A0A2J5Q559_9ENTR</name>
<comment type="caution">
    <text evidence="1">The sequence shown here is derived from an EMBL/GenBank/DDBJ whole genome shotgun (WGS) entry which is preliminary data.</text>
</comment>
<dbReference type="Gene3D" id="3.30.420.240">
    <property type="match status" value="1"/>
</dbReference>
<dbReference type="AlphaFoldDB" id="A0A2J5Q559"/>
<gene>
    <name evidence="1" type="ORF">CWN49_06175</name>
</gene>
<dbReference type="InterPro" id="IPR027417">
    <property type="entry name" value="P-loop_NTPase"/>
</dbReference>
<dbReference type="Proteomes" id="UP000234667">
    <property type="component" value="Unassembled WGS sequence"/>
</dbReference>
<proteinExistence type="predicted"/>
<reference evidence="1 2" key="1">
    <citation type="submission" date="2017-11" db="EMBL/GenBank/DDBJ databases">
        <authorList>
            <person name="Han C.G."/>
        </authorList>
    </citation>
    <scope>NUCLEOTIDE SEQUENCE [LARGE SCALE GENOMIC DNA]</scope>
    <source>
        <strain evidence="1 2">A10</strain>
    </source>
</reference>
<organism evidence="1 2">
    <name type="scientific">Klebsiella michiganensis</name>
    <dbReference type="NCBI Taxonomy" id="1134687"/>
    <lineage>
        <taxon>Bacteria</taxon>
        <taxon>Pseudomonadati</taxon>
        <taxon>Pseudomonadota</taxon>
        <taxon>Gammaproteobacteria</taxon>
        <taxon>Enterobacterales</taxon>
        <taxon>Enterobacteriaceae</taxon>
        <taxon>Klebsiella/Raoultella group</taxon>
        <taxon>Klebsiella</taxon>
    </lineage>
</organism>